<dbReference type="SUPFAM" id="SSF50494">
    <property type="entry name" value="Trypsin-like serine proteases"/>
    <property type="match status" value="1"/>
</dbReference>
<dbReference type="PANTHER" id="PTHR43343">
    <property type="entry name" value="PEPTIDASE S12"/>
    <property type="match status" value="1"/>
</dbReference>
<dbReference type="PANTHER" id="PTHR43343:SF3">
    <property type="entry name" value="PROTEASE DO-LIKE 8, CHLOROPLASTIC"/>
    <property type="match status" value="1"/>
</dbReference>
<reference evidence="4 5" key="1">
    <citation type="submission" date="2018-07" db="EMBL/GenBank/DDBJ databases">
        <title>Genomic Encyclopedia of Type Strains, Phase III (KMG-III): the genomes of soil and plant-associated and newly described type strains.</title>
        <authorList>
            <person name="Whitman W."/>
        </authorList>
    </citation>
    <scope>NUCLEOTIDE SEQUENCE [LARGE SCALE GENOMIC DNA]</scope>
    <source>
        <strain evidence="4 5">CECT 8488</strain>
    </source>
</reference>
<dbReference type="Gene3D" id="2.30.42.10">
    <property type="match status" value="1"/>
</dbReference>
<keyword evidence="2" id="KW-0378">Hydrolase</keyword>
<keyword evidence="5" id="KW-1185">Reference proteome</keyword>
<dbReference type="EMBL" id="QRDW01000004">
    <property type="protein sequence ID" value="RED50772.1"/>
    <property type="molecule type" value="Genomic_DNA"/>
</dbReference>
<dbReference type="GO" id="GO:0004252">
    <property type="term" value="F:serine-type endopeptidase activity"/>
    <property type="evidence" value="ECO:0007669"/>
    <property type="project" value="InterPro"/>
</dbReference>
<dbReference type="InterPro" id="IPR051201">
    <property type="entry name" value="Chloro_Bact_Ser_Proteases"/>
</dbReference>
<keyword evidence="1 4" id="KW-0645">Protease</keyword>
<dbReference type="PROSITE" id="PS50106">
    <property type="entry name" value="PDZ"/>
    <property type="match status" value="1"/>
</dbReference>
<protein>
    <submittedName>
        <fullName evidence="4">S1-C subfamily serine protease</fullName>
    </submittedName>
</protein>
<accession>A0A3D9HMP3</accession>
<dbReference type="Pfam" id="PF13180">
    <property type="entry name" value="PDZ_2"/>
    <property type="match status" value="1"/>
</dbReference>
<dbReference type="InterPro" id="IPR036034">
    <property type="entry name" value="PDZ_sf"/>
</dbReference>
<evidence type="ECO:0000313" key="5">
    <source>
        <dbReference type="Proteomes" id="UP000256845"/>
    </source>
</evidence>
<dbReference type="GO" id="GO:0006508">
    <property type="term" value="P:proteolysis"/>
    <property type="evidence" value="ECO:0007669"/>
    <property type="project" value="UniProtKB-KW"/>
</dbReference>
<feature type="domain" description="PDZ" evidence="3">
    <location>
        <begin position="220"/>
        <end position="311"/>
    </location>
</feature>
<dbReference type="InterPro" id="IPR001940">
    <property type="entry name" value="Peptidase_S1C"/>
</dbReference>
<dbReference type="Proteomes" id="UP000256845">
    <property type="component" value="Unassembled WGS sequence"/>
</dbReference>
<evidence type="ECO:0000259" key="3">
    <source>
        <dbReference type="PROSITE" id="PS50106"/>
    </source>
</evidence>
<evidence type="ECO:0000256" key="2">
    <source>
        <dbReference type="ARBA" id="ARBA00022801"/>
    </source>
</evidence>
<dbReference type="Pfam" id="PF13365">
    <property type="entry name" value="Trypsin_2"/>
    <property type="match status" value="1"/>
</dbReference>
<dbReference type="Gene3D" id="2.40.10.120">
    <property type="match status" value="1"/>
</dbReference>
<gene>
    <name evidence="4" type="ORF">DFP90_10443</name>
</gene>
<sequence>MLYVRIICGLIALWFLPGNLLAADRVDWQSAAQAHQKKLISLYHRGGEETDKSGNGFILGPNGLVLTTARTVRHYGNIRGRTRDQKWHKLTLLAVDPISNLAILKIISPQFPDLPAPEWIKSTGLKAGTPVAIVIPTTGLSGKIVTTLLTNPDRVINWGPHDRFIEILDNLHERERGAILIDRDGHLAGIFTAMDLTGDGHMARGVFIPYDTIENVVKELRTFGRVRRSWLGIGIEPVALDRRHHLGLQKEEGVQISYVTENSPADLAGLQSGDILLAFNDIPLLEMRMLPRLVANSQVGNQYALSIMRGGRPLTLTTTLAERRLEN</sequence>
<evidence type="ECO:0000256" key="1">
    <source>
        <dbReference type="ARBA" id="ARBA00022670"/>
    </source>
</evidence>
<comment type="caution">
    <text evidence="4">The sequence shown here is derived from an EMBL/GenBank/DDBJ whole genome shotgun (WGS) entry which is preliminary data.</text>
</comment>
<dbReference type="SMART" id="SM00228">
    <property type="entry name" value="PDZ"/>
    <property type="match status" value="1"/>
</dbReference>
<proteinExistence type="predicted"/>
<dbReference type="InterPro" id="IPR009003">
    <property type="entry name" value="Peptidase_S1_PA"/>
</dbReference>
<dbReference type="PRINTS" id="PR00834">
    <property type="entry name" value="PROTEASES2C"/>
</dbReference>
<dbReference type="InterPro" id="IPR001478">
    <property type="entry name" value="PDZ"/>
</dbReference>
<dbReference type="AlphaFoldDB" id="A0A3D9HMP3"/>
<name>A0A3D9HMP3_9PROT</name>
<organism evidence="4 5">
    <name type="scientific">Aestuariispira insulae</name>
    <dbReference type="NCBI Taxonomy" id="1461337"/>
    <lineage>
        <taxon>Bacteria</taxon>
        <taxon>Pseudomonadati</taxon>
        <taxon>Pseudomonadota</taxon>
        <taxon>Alphaproteobacteria</taxon>
        <taxon>Rhodospirillales</taxon>
        <taxon>Kiloniellaceae</taxon>
        <taxon>Aestuariispira</taxon>
    </lineage>
</organism>
<evidence type="ECO:0000313" key="4">
    <source>
        <dbReference type="EMBL" id="RED50772.1"/>
    </source>
</evidence>
<dbReference type="RefSeq" id="WP_115936575.1">
    <property type="nucleotide sequence ID" value="NZ_QRDW01000004.1"/>
</dbReference>
<dbReference type="SUPFAM" id="SSF50156">
    <property type="entry name" value="PDZ domain-like"/>
    <property type="match status" value="1"/>
</dbReference>
<dbReference type="OrthoDB" id="9758917at2"/>